<feature type="compositionally biased region" description="Acidic residues" evidence="1">
    <location>
        <begin position="16"/>
        <end position="47"/>
    </location>
</feature>
<feature type="compositionally biased region" description="Acidic residues" evidence="1">
    <location>
        <begin position="89"/>
        <end position="109"/>
    </location>
</feature>
<keyword evidence="4" id="KW-1185">Reference proteome</keyword>
<feature type="compositionally biased region" description="Basic and acidic residues" evidence="1">
    <location>
        <begin position="197"/>
        <end position="208"/>
    </location>
</feature>
<feature type="compositionally biased region" description="Basic residues" evidence="1">
    <location>
        <begin position="220"/>
        <end position="229"/>
    </location>
</feature>
<organism evidence="3 4">
    <name type="scientific">Cyclostephanos tholiformis</name>
    <dbReference type="NCBI Taxonomy" id="382380"/>
    <lineage>
        <taxon>Eukaryota</taxon>
        <taxon>Sar</taxon>
        <taxon>Stramenopiles</taxon>
        <taxon>Ochrophyta</taxon>
        <taxon>Bacillariophyta</taxon>
        <taxon>Coscinodiscophyceae</taxon>
        <taxon>Thalassiosirophycidae</taxon>
        <taxon>Stephanodiscales</taxon>
        <taxon>Stephanodiscaceae</taxon>
        <taxon>Cyclostephanos</taxon>
    </lineage>
</organism>
<accession>A0ABD3R4Q7</accession>
<name>A0ABD3R4Q7_9STRA</name>
<feature type="compositionally biased region" description="Basic residues" evidence="1">
    <location>
        <begin position="416"/>
        <end position="428"/>
    </location>
</feature>
<dbReference type="InterPro" id="IPR000719">
    <property type="entry name" value="Prot_kinase_dom"/>
</dbReference>
<feature type="compositionally biased region" description="Low complexity" evidence="1">
    <location>
        <begin position="48"/>
        <end position="73"/>
    </location>
</feature>
<feature type="compositionally biased region" description="Low complexity" evidence="1">
    <location>
        <begin position="245"/>
        <end position="257"/>
    </location>
</feature>
<dbReference type="InterPro" id="IPR051681">
    <property type="entry name" value="Ser/Thr_Kinases-Pseudokinases"/>
</dbReference>
<gene>
    <name evidence="3" type="ORF">ACHAXA_010771</name>
</gene>
<feature type="region of interest" description="Disordered" evidence="1">
    <location>
        <begin position="824"/>
        <end position="857"/>
    </location>
</feature>
<dbReference type="Pfam" id="PF00069">
    <property type="entry name" value="Pkinase"/>
    <property type="match status" value="1"/>
</dbReference>
<dbReference type="InterPro" id="IPR011009">
    <property type="entry name" value="Kinase-like_dom_sf"/>
</dbReference>
<feature type="compositionally biased region" description="Gly residues" evidence="1">
    <location>
        <begin position="126"/>
        <end position="135"/>
    </location>
</feature>
<feature type="compositionally biased region" description="Basic and acidic residues" evidence="1">
    <location>
        <begin position="1"/>
        <end position="15"/>
    </location>
</feature>
<comment type="caution">
    <text evidence="3">The sequence shown here is derived from an EMBL/GenBank/DDBJ whole genome shotgun (WGS) entry which is preliminary data.</text>
</comment>
<proteinExistence type="predicted"/>
<evidence type="ECO:0000313" key="4">
    <source>
        <dbReference type="Proteomes" id="UP001530377"/>
    </source>
</evidence>
<dbReference type="Gene3D" id="1.10.510.10">
    <property type="entry name" value="Transferase(Phosphotransferase) domain 1"/>
    <property type="match status" value="1"/>
</dbReference>
<evidence type="ECO:0000259" key="2">
    <source>
        <dbReference type="PROSITE" id="PS50011"/>
    </source>
</evidence>
<dbReference type="SUPFAM" id="SSF56112">
    <property type="entry name" value="Protein kinase-like (PK-like)"/>
    <property type="match status" value="1"/>
</dbReference>
<feature type="compositionally biased region" description="Basic residues" evidence="1">
    <location>
        <begin position="258"/>
        <end position="267"/>
    </location>
</feature>
<dbReference type="AlphaFoldDB" id="A0ABD3R4Q7"/>
<feature type="compositionally biased region" description="Basic and acidic residues" evidence="1">
    <location>
        <begin position="824"/>
        <end position="838"/>
    </location>
</feature>
<feature type="region of interest" description="Disordered" evidence="1">
    <location>
        <begin position="397"/>
        <end position="439"/>
    </location>
</feature>
<evidence type="ECO:0000256" key="1">
    <source>
        <dbReference type="SAM" id="MobiDB-lite"/>
    </source>
</evidence>
<protein>
    <recommendedName>
        <fullName evidence="2">Protein kinase domain-containing protein</fullName>
    </recommendedName>
</protein>
<feature type="region of interest" description="Disordered" evidence="1">
    <location>
        <begin position="343"/>
        <end position="371"/>
    </location>
</feature>
<evidence type="ECO:0000313" key="3">
    <source>
        <dbReference type="EMBL" id="KAL3807969.1"/>
    </source>
</evidence>
<sequence>MKDGNDGVDDVPSRDVDDDDRSSGDDDDGNDSDDDSDVSDDSDDDVTDPNSSSSSSSSSSFVGYDSPSYPSSSYDDDDDIMSSGRDETDGAVDESDSDDEDDDHEDDSDIVPRPEDAPSPSSHVGGWYGGGGGPVGMMMDRRRRRRRDDVIVDTCGYGGGVGVGVGGSNVNEDGHGGTIRRRRRRVVVGGGGLVGDDAGRDVDSSSIRDDDDDRGGDRRRGGRRRRRRWLGGMGGHDANDGNDESSSSSSSSSPSSRGGHRRRRRGGGGRIGNDGGGGGTKRGGSMYEIARIRARRLGVLAVLFLLPSGGRRRRFARRYHVENDEHSPSRRIGRVRRILRREGEGGVRRRIRKSSGGEEAKGYGRGDNNMVVHHHRLDPEGMEALREQRTREAIEALGTAAGDYSPDDLRRDSGGKRVRSKERKRGSRSRSSGGGYGGVERLREGCSELDWHGYHFPNCNEIHEIDLRGAVRRDSYVDEDAISRNDLPWGFVGNGLWRDVFSCDPRGEADDASSSRTPHRPPAVLKVMKSEHPYDHRNFERHRRDALVMERLSSSHHLVSIYGYCANTVLTEAISHTLDDVIYARENEEVKRWSPRSGYVTKPPLESWMGKDEHGTPLATRETELGRIRLALGVFRGLVDLHEGVGASGDNIEWLPIVHADLQAKQYLVDSLTGKIYLNDFNRCRFLTKLNSTVSDGNDAGGPRSRTLESCPLYIPTAPGSARAPEEYDMAPLSEKIDVYSAGNILYGIITGLRPWSDERGKHIRAAIQMGERPLVNDTIRNAVGTVDAELTRLLDRVYEHDPNKRASAREIVGELESLLTTELRRETPSKGAEDKAYSKARKDHREKENLIKTTRI</sequence>
<feature type="compositionally biased region" description="Gly residues" evidence="1">
    <location>
        <begin position="156"/>
        <end position="167"/>
    </location>
</feature>
<dbReference type="Proteomes" id="UP001530377">
    <property type="component" value="Unassembled WGS sequence"/>
</dbReference>
<dbReference type="PROSITE" id="PS50011">
    <property type="entry name" value="PROTEIN_KINASE_DOM"/>
    <property type="match status" value="1"/>
</dbReference>
<dbReference type="EMBL" id="JALLPB020000564">
    <property type="protein sequence ID" value="KAL3807969.1"/>
    <property type="molecule type" value="Genomic_DNA"/>
</dbReference>
<dbReference type="PANTHER" id="PTHR44329">
    <property type="entry name" value="SERINE/THREONINE-PROTEIN KINASE TNNI3K-RELATED"/>
    <property type="match status" value="1"/>
</dbReference>
<feature type="compositionally biased region" description="Basic and acidic residues" evidence="1">
    <location>
        <begin position="355"/>
        <end position="364"/>
    </location>
</feature>
<feature type="domain" description="Protein kinase" evidence="2">
    <location>
        <begin position="486"/>
        <end position="820"/>
    </location>
</feature>
<feature type="region of interest" description="Disordered" evidence="1">
    <location>
        <begin position="1"/>
        <end position="284"/>
    </location>
</feature>
<reference evidence="3 4" key="1">
    <citation type="submission" date="2024-10" db="EMBL/GenBank/DDBJ databases">
        <title>Updated reference genomes for cyclostephanoid diatoms.</title>
        <authorList>
            <person name="Roberts W.R."/>
            <person name="Alverson A.J."/>
        </authorList>
    </citation>
    <scope>NUCLEOTIDE SEQUENCE [LARGE SCALE GENOMIC DNA]</scope>
    <source>
        <strain evidence="3 4">AJA228-03</strain>
    </source>
</reference>
<feature type="compositionally biased region" description="Gly residues" evidence="1">
    <location>
        <begin position="268"/>
        <end position="282"/>
    </location>
</feature>